<feature type="repeat" description="WD" evidence="3">
    <location>
        <begin position="950"/>
        <end position="981"/>
    </location>
</feature>
<dbReference type="Proteomes" id="UP000238348">
    <property type="component" value="Chromosome"/>
</dbReference>
<feature type="coiled-coil region" evidence="4">
    <location>
        <begin position="364"/>
        <end position="405"/>
    </location>
</feature>
<dbReference type="InterPro" id="IPR001680">
    <property type="entry name" value="WD40_rpt"/>
</dbReference>
<protein>
    <recommendedName>
        <fullName evidence="6">Novel STAND NTPase 1 domain-containing protein</fullName>
    </recommendedName>
</protein>
<proteinExistence type="predicted"/>
<dbReference type="CDD" id="cd00200">
    <property type="entry name" value="WD40"/>
    <property type="match status" value="3"/>
</dbReference>
<gene>
    <name evidence="7" type="ORF">SOCE26_074190</name>
</gene>
<dbReference type="OrthoDB" id="9765809at2"/>
<keyword evidence="5" id="KW-0812">Transmembrane</keyword>
<dbReference type="SUPFAM" id="SSF50998">
    <property type="entry name" value="Quinoprotein alcohol dehydrogenase-like"/>
    <property type="match status" value="1"/>
</dbReference>
<evidence type="ECO:0000256" key="2">
    <source>
        <dbReference type="ARBA" id="ARBA00022737"/>
    </source>
</evidence>
<evidence type="ECO:0000259" key="6">
    <source>
        <dbReference type="Pfam" id="PF20703"/>
    </source>
</evidence>
<organism evidence="7 8">
    <name type="scientific">Sorangium cellulosum</name>
    <name type="common">Polyangium cellulosum</name>
    <dbReference type="NCBI Taxonomy" id="56"/>
    <lineage>
        <taxon>Bacteria</taxon>
        <taxon>Pseudomonadati</taxon>
        <taxon>Myxococcota</taxon>
        <taxon>Polyangia</taxon>
        <taxon>Polyangiales</taxon>
        <taxon>Polyangiaceae</taxon>
        <taxon>Sorangium</taxon>
    </lineage>
</organism>
<feature type="repeat" description="WD" evidence="3">
    <location>
        <begin position="722"/>
        <end position="754"/>
    </location>
</feature>
<evidence type="ECO:0000256" key="3">
    <source>
        <dbReference type="PROSITE-ProRule" id="PRU00221"/>
    </source>
</evidence>
<feature type="repeat" description="WD" evidence="3">
    <location>
        <begin position="764"/>
        <end position="796"/>
    </location>
</feature>
<dbReference type="InterPro" id="IPR027417">
    <property type="entry name" value="P-loop_NTPase"/>
</dbReference>
<keyword evidence="5" id="KW-0472">Membrane</keyword>
<feature type="repeat" description="WD" evidence="3">
    <location>
        <begin position="1075"/>
        <end position="1107"/>
    </location>
</feature>
<evidence type="ECO:0000313" key="8">
    <source>
        <dbReference type="Proteomes" id="UP000238348"/>
    </source>
</evidence>
<keyword evidence="1 3" id="KW-0853">WD repeat</keyword>
<dbReference type="SUPFAM" id="SSF52540">
    <property type="entry name" value="P-loop containing nucleoside triphosphate hydrolases"/>
    <property type="match status" value="1"/>
</dbReference>
<dbReference type="Pfam" id="PF00400">
    <property type="entry name" value="WD40"/>
    <property type="match status" value="12"/>
</dbReference>
<dbReference type="Gene3D" id="3.40.50.300">
    <property type="entry name" value="P-loop containing nucleotide triphosphate hydrolases"/>
    <property type="match status" value="1"/>
</dbReference>
<feature type="repeat" description="WD" evidence="3">
    <location>
        <begin position="512"/>
        <end position="544"/>
    </location>
</feature>
<accession>A0A2L0F309</accession>
<feature type="domain" description="Novel STAND NTPase 1" evidence="6">
    <location>
        <begin position="10"/>
        <end position="383"/>
    </location>
</feature>
<name>A0A2L0F309_SORCE</name>
<dbReference type="SUPFAM" id="SSF50978">
    <property type="entry name" value="WD40 repeat-like"/>
    <property type="match status" value="1"/>
</dbReference>
<dbReference type="PROSITE" id="PS50082">
    <property type="entry name" value="WD_REPEATS_2"/>
    <property type="match status" value="11"/>
</dbReference>
<dbReference type="SMART" id="SM00320">
    <property type="entry name" value="WD40"/>
    <property type="match status" value="15"/>
</dbReference>
<dbReference type="PANTHER" id="PTHR19879">
    <property type="entry name" value="TRANSCRIPTION INITIATION FACTOR TFIID"/>
    <property type="match status" value="1"/>
</dbReference>
<dbReference type="PANTHER" id="PTHR19879:SF9">
    <property type="entry name" value="TRANSCRIPTION INITIATION FACTOR TFIID SUBUNIT 5"/>
    <property type="match status" value="1"/>
</dbReference>
<dbReference type="InterPro" id="IPR015943">
    <property type="entry name" value="WD40/YVTN_repeat-like_dom_sf"/>
</dbReference>
<dbReference type="Gene3D" id="2.130.10.10">
    <property type="entry name" value="YVTN repeat-like/Quinoprotein amine dehydrogenase"/>
    <property type="match status" value="4"/>
</dbReference>
<sequence length="1205" mass="128673">MSEPQESANPFPGAQPYRVADRHRFFGRDALVAKLAHQLLAHPSTTLFGPSGAGKSSLMQAGVIPRLEETHDFQVVRVDGWPPGEAPLPWLARALFDGLELGAPPPDLPPLEALDQAMVLAERRSEQPILIYLDQLEQLLFPERAEAEAEALIEGVHRLARAPIQGLQIVLALREDYLGRFRDRARDRKELLAHGFRLGPMTVGEMVKAVCRAAAEGQPPQRWDEEQLRGLMREVRTPGESPSDAAEVQAAYAQIVCRALFQERALGGAAGVIEAEPILRRYFDATLEGLGPLAPVAQRLLEDHLVTADGSRTLRTENELLRIVPAEKLGPILSALEGAAILHAEAHQGSRYFEIGHDWLARRVYEQRQQRERDEEQRRREEAQEAEFRRERAEVEARLAKARAQRRSLAILALAALAVAAGAAAMGLWALEQQRTAQAARSVADRERVRAEETAIEASDARLLAGFRELKNGNQLGWATKLLAEVQRPEQARGWVALASEALGANTLEVTLRGHESALAAAVWSRDGKRVLTASADRTARVWSADGSGEPVVLAGHAGPITAASFSPDGVRVLTGSEDGTARVWRADGSGEPVVLDGKAGPVTAAAWSGDGARVVVTSRDDATARVWNADGSGRIELRGHTGPLTVASFHPDGVRVLTGSEDETARLWGAEGAGRPVVFRGHEGAVRFVAPSPDGTRLVTTSNDRTARIWEVSGKARPVVLEGHERDVLHAAWSPDGGRVATASADKTARVWSADGKGEPVVLSGHGQAVTSVGFRPDGRYVATASRDQTARIWSAEGGIPLVLSGHEGPVLSAAWSPDGARVLTGAAAALESGGSLDATARIWRPGWLASLPRQRQEFYHSAFIGAGGDVVAAAYDDGTARVFRADGTGDPVIFDAGGRSVSTFPVRGDKRWVVSAALSPDGSRIVIALLNGTVRILRLDGTGEPVVLAGHVGGVRAAAFSPDGSRVVTASDDRTARVWRADAPGEPVLLSGHTDGLTSAAWSPDGRRIVTTSMDHTARVWSADGSGEPVVLTGHGGAIYAAAWSPDGRRIVTASEDGTAQVWRAESGARAVPIEHGSPVLRVIWSPDGARIATSSLKAGLRLWSAEATGEPITLDAPVPLLAMAFVDGGQRILTVAENNTTRAWTIDVGALKRGLEGANADCLPPAMRGIYLGEPAARARERYAACERAYRRAPVLLEGEEP</sequence>
<keyword evidence="4" id="KW-0175">Coiled coil</keyword>
<keyword evidence="2" id="KW-0677">Repeat</keyword>
<evidence type="ECO:0000256" key="5">
    <source>
        <dbReference type="SAM" id="Phobius"/>
    </source>
</evidence>
<dbReference type="InterPro" id="IPR049052">
    <property type="entry name" value="nSTAND1"/>
</dbReference>
<dbReference type="AlphaFoldDB" id="A0A2L0F309"/>
<feature type="repeat" description="WD" evidence="3">
    <location>
        <begin position="1034"/>
        <end position="1075"/>
    </location>
</feature>
<feature type="repeat" description="WD" evidence="3">
    <location>
        <begin position="680"/>
        <end position="714"/>
    </location>
</feature>
<feature type="repeat" description="WD" evidence="3">
    <location>
        <begin position="554"/>
        <end position="585"/>
    </location>
</feature>
<dbReference type="PROSITE" id="PS00678">
    <property type="entry name" value="WD_REPEATS_1"/>
    <property type="match status" value="1"/>
</dbReference>
<feature type="repeat" description="WD" evidence="3">
    <location>
        <begin position="992"/>
        <end position="1024"/>
    </location>
</feature>
<evidence type="ECO:0000313" key="7">
    <source>
        <dbReference type="EMBL" id="AUX45917.1"/>
    </source>
</evidence>
<dbReference type="SUPFAM" id="SSF82171">
    <property type="entry name" value="DPP6 N-terminal domain-like"/>
    <property type="match status" value="1"/>
</dbReference>
<keyword evidence="5" id="KW-1133">Transmembrane helix</keyword>
<dbReference type="EMBL" id="CP012673">
    <property type="protein sequence ID" value="AUX45917.1"/>
    <property type="molecule type" value="Genomic_DNA"/>
</dbReference>
<reference evidence="7 8" key="1">
    <citation type="submission" date="2015-09" db="EMBL/GenBank/DDBJ databases">
        <title>Sorangium comparison.</title>
        <authorList>
            <person name="Zaburannyi N."/>
            <person name="Bunk B."/>
            <person name="Overmann J."/>
            <person name="Mueller R."/>
        </authorList>
    </citation>
    <scope>NUCLEOTIDE SEQUENCE [LARGE SCALE GENOMIC DNA]</scope>
    <source>
        <strain evidence="7 8">So ce26</strain>
    </source>
</reference>
<evidence type="ECO:0000256" key="4">
    <source>
        <dbReference type="SAM" id="Coils"/>
    </source>
</evidence>
<dbReference type="PROSITE" id="PS50294">
    <property type="entry name" value="WD_REPEATS_REGION"/>
    <property type="match status" value="9"/>
</dbReference>
<evidence type="ECO:0000256" key="1">
    <source>
        <dbReference type="ARBA" id="ARBA00022574"/>
    </source>
</evidence>
<dbReference type="RefSeq" id="WP_104984224.1">
    <property type="nucleotide sequence ID" value="NZ_CP012673.1"/>
</dbReference>
<dbReference type="InterPro" id="IPR036322">
    <property type="entry name" value="WD40_repeat_dom_sf"/>
</dbReference>
<dbReference type="InterPro" id="IPR019775">
    <property type="entry name" value="WD40_repeat_CS"/>
</dbReference>
<dbReference type="Pfam" id="PF20703">
    <property type="entry name" value="nSTAND1"/>
    <property type="match status" value="1"/>
</dbReference>
<feature type="repeat" description="WD" evidence="3">
    <location>
        <begin position="638"/>
        <end position="669"/>
    </location>
</feature>
<feature type="repeat" description="WD" evidence="3">
    <location>
        <begin position="596"/>
        <end position="638"/>
    </location>
</feature>
<dbReference type="InterPro" id="IPR011047">
    <property type="entry name" value="Quinoprotein_ADH-like_sf"/>
</dbReference>
<feature type="transmembrane region" description="Helical" evidence="5">
    <location>
        <begin position="409"/>
        <end position="431"/>
    </location>
</feature>